<evidence type="ECO:0000256" key="4">
    <source>
        <dbReference type="SAM" id="Phobius"/>
    </source>
</evidence>
<dbReference type="AlphaFoldDB" id="A0A917QK28"/>
<protein>
    <submittedName>
        <fullName evidence="6">MFS transporter</fullName>
    </submittedName>
</protein>
<feature type="transmembrane region" description="Helical" evidence="4">
    <location>
        <begin position="242"/>
        <end position="265"/>
    </location>
</feature>
<evidence type="ECO:0000256" key="1">
    <source>
        <dbReference type="ARBA" id="ARBA00022692"/>
    </source>
</evidence>
<keyword evidence="1 4" id="KW-0812">Transmembrane</keyword>
<dbReference type="RefSeq" id="WP_188915671.1">
    <property type="nucleotide sequence ID" value="NZ_BMMF01000019.1"/>
</dbReference>
<dbReference type="PANTHER" id="PTHR23534:SF1">
    <property type="entry name" value="MAJOR FACILITATOR SUPERFAMILY PROTEIN"/>
    <property type="match status" value="1"/>
</dbReference>
<feature type="transmembrane region" description="Helical" evidence="4">
    <location>
        <begin position="154"/>
        <end position="173"/>
    </location>
</feature>
<keyword evidence="7" id="KW-1185">Reference proteome</keyword>
<gene>
    <name evidence="6" type="ORF">GCM10011322_46420</name>
</gene>
<dbReference type="InterPro" id="IPR036259">
    <property type="entry name" value="MFS_trans_sf"/>
</dbReference>
<evidence type="ECO:0000313" key="7">
    <source>
        <dbReference type="Proteomes" id="UP000600449"/>
    </source>
</evidence>
<comment type="caution">
    <text evidence="6">The sequence shown here is derived from an EMBL/GenBank/DDBJ whole genome shotgun (WGS) entry which is preliminary data.</text>
</comment>
<name>A0A917QK28_9HYPH</name>
<proteinExistence type="predicted"/>
<evidence type="ECO:0000313" key="6">
    <source>
        <dbReference type="EMBL" id="GGK54331.1"/>
    </source>
</evidence>
<sequence>MTTTKAGALEAEAAPAHPGTDDALARRNAFVMAGAQALGGANPAIVISLGGIVGQSLAENPALATLPVSLLNLGLALGTIPAAMIMRRYGRRAGYVLGASIGVVAGAIASVGIVREAFYLFCLGTFVAGMYGSYVQSYRYAAADTASPAFKARAISWVMAGGLVAGIIGPQVVILTREAIPEAPFAGAFLAQAALALVSILVVSLFRAPARPAASAAALPGSAAAKADTGRPLSVIVRQGRFVVAVIAGLVSYGLMSFLMTATPLAMVGCGLPVETAALGISWHILAMFAPAFFTGRLIDRFGKETITAIGLVLTAIAAAINLSGLTVAHFWGGLVLLGLGWNFGFIGATAMVTDCHRPEERTKVQAANDFLVFGSVAIASFSAGKLLDLGGWETLNWLVFPPIVLALVLVALQARAKRLAAA</sequence>
<evidence type="ECO:0000256" key="2">
    <source>
        <dbReference type="ARBA" id="ARBA00022989"/>
    </source>
</evidence>
<feature type="transmembrane region" description="Helical" evidence="4">
    <location>
        <begin position="117"/>
        <end position="134"/>
    </location>
</feature>
<dbReference type="GO" id="GO:0022857">
    <property type="term" value="F:transmembrane transporter activity"/>
    <property type="evidence" value="ECO:0007669"/>
    <property type="project" value="InterPro"/>
</dbReference>
<dbReference type="SUPFAM" id="SSF103473">
    <property type="entry name" value="MFS general substrate transporter"/>
    <property type="match status" value="1"/>
</dbReference>
<dbReference type="Gene3D" id="1.20.1250.20">
    <property type="entry name" value="MFS general substrate transporter like domains"/>
    <property type="match status" value="1"/>
</dbReference>
<feature type="transmembrane region" description="Helical" evidence="4">
    <location>
        <begin position="185"/>
        <end position="206"/>
    </location>
</feature>
<dbReference type="EMBL" id="BMMF01000019">
    <property type="protein sequence ID" value="GGK54331.1"/>
    <property type="molecule type" value="Genomic_DNA"/>
</dbReference>
<evidence type="ECO:0000256" key="3">
    <source>
        <dbReference type="ARBA" id="ARBA00023136"/>
    </source>
</evidence>
<feature type="transmembrane region" description="Helical" evidence="4">
    <location>
        <begin position="331"/>
        <end position="353"/>
    </location>
</feature>
<feature type="transmembrane region" description="Helical" evidence="4">
    <location>
        <begin position="365"/>
        <end position="384"/>
    </location>
</feature>
<keyword evidence="3 4" id="KW-0472">Membrane</keyword>
<dbReference type="Proteomes" id="UP000600449">
    <property type="component" value="Unassembled WGS sequence"/>
</dbReference>
<dbReference type="InterPro" id="IPR011701">
    <property type="entry name" value="MFS"/>
</dbReference>
<keyword evidence="2 4" id="KW-1133">Transmembrane helix</keyword>
<feature type="transmembrane region" description="Helical" evidence="4">
    <location>
        <begin position="306"/>
        <end position="325"/>
    </location>
</feature>
<feature type="domain" description="Major facilitator superfamily (MFS) profile" evidence="5">
    <location>
        <begin position="241"/>
        <end position="423"/>
    </location>
</feature>
<feature type="transmembrane region" description="Helical" evidence="4">
    <location>
        <begin position="93"/>
        <end position="111"/>
    </location>
</feature>
<feature type="transmembrane region" description="Helical" evidence="4">
    <location>
        <begin position="66"/>
        <end position="86"/>
    </location>
</feature>
<dbReference type="InterPro" id="IPR020846">
    <property type="entry name" value="MFS_dom"/>
</dbReference>
<reference evidence="6 7" key="1">
    <citation type="journal article" date="2014" name="Int. J. Syst. Evol. Microbiol.">
        <title>Complete genome sequence of Corynebacterium casei LMG S-19264T (=DSM 44701T), isolated from a smear-ripened cheese.</title>
        <authorList>
            <consortium name="US DOE Joint Genome Institute (JGI-PGF)"/>
            <person name="Walter F."/>
            <person name="Albersmeier A."/>
            <person name="Kalinowski J."/>
            <person name="Ruckert C."/>
        </authorList>
    </citation>
    <scope>NUCLEOTIDE SEQUENCE [LARGE SCALE GENOMIC DNA]</scope>
    <source>
        <strain evidence="6 7">CGMCC 1.9161</strain>
    </source>
</reference>
<feature type="transmembrane region" description="Helical" evidence="4">
    <location>
        <begin position="396"/>
        <end position="413"/>
    </location>
</feature>
<feature type="transmembrane region" description="Helical" evidence="4">
    <location>
        <begin position="277"/>
        <end position="294"/>
    </location>
</feature>
<organism evidence="6 7">
    <name type="scientific">Salinarimonas ramus</name>
    <dbReference type="NCBI Taxonomy" id="690164"/>
    <lineage>
        <taxon>Bacteria</taxon>
        <taxon>Pseudomonadati</taxon>
        <taxon>Pseudomonadota</taxon>
        <taxon>Alphaproteobacteria</taxon>
        <taxon>Hyphomicrobiales</taxon>
        <taxon>Salinarimonadaceae</taxon>
        <taxon>Salinarimonas</taxon>
    </lineage>
</organism>
<dbReference type="Pfam" id="PF07690">
    <property type="entry name" value="MFS_1"/>
    <property type="match status" value="1"/>
</dbReference>
<dbReference type="PANTHER" id="PTHR23534">
    <property type="entry name" value="MFS PERMEASE"/>
    <property type="match status" value="1"/>
</dbReference>
<evidence type="ECO:0000259" key="5">
    <source>
        <dbReference type="PROSITE" id="PS50850"/>
    </source>
</evidence>
<accession>A0A917QK28</accession>
<dbReference type="PROSITE" id="PS50850">
    <property type="entry name" value="MFS"/>
    <property type="match status" value="1"/>
</dbReference>